<dbReference type="PANTHER" id="PTHR36455:SF1">
    <property type="entry name" value="BLR8292 PROTEIN"/>
    <property type="match status" value="1"/>
</dbReference>
<reference evidence="2" key="1">
    <citation type="submission" date="2018-09" db="EMBL/GenBank/DDBJ databases">
        <authorList>
            <person name="Livingstone P.G."/>
            <person name="Whitworth D.E."/>
        </authorList>
    </citation>
    <scope>NUCLEOTIDE SEQUENCE [LARGE SCALE GENOMIC DNA]</scope>
    <source>
        <strain evidence="2">CA043D</strain>
    </source>
</reference>
<dbReference type="NCBIfam" id="NF033819">
    <property type="entry name" value="IS66_TnpB"/>
    <property type="match status" value="1"/>
</dbReference>
<dbReference type="InterPro" id="IPR008878">
    <property type="entry name" value="Transposase_IS66_Orf2"/>
</dbReference>
<accession>A0A3A8JAW8</accession>
<proteinExistence type="predicted"/>
<dbReference type="Pfam" id="PF05717">
    <property type="entry name" value="TnpB_IS66"/>
    <property type="match status" value="1"/>
</dbReference>
<protein>
    <submittedName>
        <fullName evidence="1">Transposase</fullName>
    </submittedName>
</protein>
<sequence>MRQRPSWRWWRRAERGCGSPWGPTWRTWPGSSPRWDGERVFALPASVRVVLAVEPVDMRKSIDGLMALVRGAWGEDVYSGHLFAFVSRRGDRIKVLTWSRGGFVLLYKRLEAGRFRLPPVDAGAQAVTLDATQLAMLLDGIDVAQVRRQPAWTPPGRTGT</sequence>
<dbReference type="AlphaFoldDB" id="A0A3A8JAW8"/>
<comment type="caution">
    <text evidence="1">The sequence shown here is derived from an EMBL/GenBank/DDBJ whole genome shotgun (WGS) entry which is preliminary data.</text>
</comment>
<organism evidence="1 2">
    <name type="scientific">Corallococcus carmarthensis</name>
    <dbReference type="NCBI Taxonomy" id="2316728"/>
    <lineage>
        <taxon>Bacteria</taxon>
        <taxon>Pseudomonadati</taxon>
        <taxon>Myxococcota</taxon>
        <taxon>Myxococcia</taxon>
        <taxon>Myxococcales</taxon>
        <taxon>Cystobacterineae</taxon>
        <taxon>Myxococcaceae</taxon>
        <taxon>Corallococcus</taxon>
    </lineage>
</organism>
<keyword evidence="2" id="KW-1185">Reference proteome</keyword>
<name>A0A3A8JAW8_9BACT</name>
<dbReference type="EMBL" id="RAWE01000431">
    <property type="protein sequence ID" value="RKG92829.1"/>
    <property type="molecule type" value="Genomic_DNA"/>
</dbReference>
<evidence type="ECO:0000313" key="1">
    <source>
        <dbReference type="EMBL" id="RKG92829.1"/>
    </source>
</evidence>
<gene>
    <name evidence="1" type="ORF">D7X32_44155</name>
</gene>
<evidence type="ECO:0000313" key="2">
    <source>
        <dbReference type="Proteomes" id="UP000268313"/>
    </source>
</evidence>
<dbReference type="Proteomes" id="UP000268313">
    <property type="component" value="Unassembled WGS sequence"/>
</dbReference>
<dbReference type="PANTHER" id="PTHR36455">
    <property type="match status" value="1"/>
</dbReference>